<evidence type="ECO:0000256" key="4">
    <source>
        <dbReference type="ARBA" id="ARBA00022827"/>
    </source>
</evidence>
<keyword evidence="5" id="KW-0521">NADP</keyword>
<dbReference type="Pfam" id="PF13450">
    <property type="entry name" value="NAD_binding_8"/>
    <property type="match status" value="1"/>
</dbReference>
<dbReference type="PANTHER" id="PTHR43872">
    <property type="entry name" value="MONOOXYGENASE, PUTATIVE (AFU_ORTHOLOGUE AFUA_8G02570)-RELATED"/>
    <property type="match status" value="1"/>
</dbReference>
<evidence type="ECO:0000256" key="6">
    <source>
        <dbReference type="ARBA" id="ARBA00023002"/>
    </source>
</evidence>
<dbReference type="GO" id="GO:0004499">
    <property type="term" value="F:N,N-dimethylaniline monooxygenase activity"/>
    <property type="evidence" value="ECO:0007669"/>
    <property type="project" value="InterPro"/>
</dbReference>
<dbReference type="PANTHER" id="PTHR43872:SF1">
    <property type="entry name" value="MONOOXYGENASE, PUTATIVE (AFU_ORTHOLOGUE AFUA_8G02570)-RELATED"/>
    <property type="match status" value="1"/>
</dbReference>
<proteinExistence type="inferred from homology"/>
<accession>A0A6H2DQE7</accession>
<evidence type="ECO:0000313" key="8">
    <source>
        <dbReference type="EMBL" id="QJB70357.1"/>
    </source>
</evidence>
<dbReference type="EMBL" id="CP051217">
    <property type="protein sequence ID" value="QJB70357.1"/>
    <property type="molecule type" value="Genomic_DNA"/>
</dbReference>
<comment type="similarity">
    <text evidence="2">Belongs to the FAD-binding monooxygenase family.</text>
</comment>
<organism evidence="8 9">
    <name type="scientific">Parasphingorhabdus halotolerans</name>
    <dbReference type="NCBI Taxonomy" id="2725558"/>
    <lineage>
        <taxon>Bacteria</taxon>
        <taxon>Pseudomonadati</taxon>
        <taxon>Pseudomonadota</taxon>
        <taxon>Alphaproteobacteria</taxon>
        <taxon>Sphingomonadales</taxon>
        <taxon>Sphingomonadaceae</taxon>
        <taxon>Parasphingorhabdus</taxon>
    </lineage>
</organism>
<dbReference type="GO" id="GO:0050661">
    <property type="term" value="F:NADP binding"/>
    <property type="evidence" value="ECO:0007669"/>
    <property type="project" value="InterPro"/>
</dbReference>
<dbReference type="KEGG" id="phao:HF685_14670"/>
<reference evidence="8 9" key="1">
    <citation type="submission" date="2020-04" db="EMBL/GenBank/DDBJ databases">
        <title>Genome sequence for Sphingorhabdus sp. strain M1.</title>
        <authorList>
            <person name="Park S.-J."/>
        </authorList>
    </citation>
    <scope>NUCLEOTIDE SEQUENCE [LARGE SCALE GENOMIC DNA]</scope>
    <source>
        <strain evidence="8 9">JK6</strain>
    </source>
</reference>
<keyword evidence="7" id="KW-0503">Monooxygenase</keyword>
<evidence type="ECO:0000256" key="5">
    <source>
        <dbReference type="ARBA" id="ARBA00022857"/>
    </source>
</evidence>
<dbReference type="InterPro" id="IPR051820">
    <property type="entry name" value="FAD-binding_MO"/>
</dbReference>
<sequence length="503" mass="55429">MDENIVDVLIVGAGLSGIGAAVHLSKRCPTKSVAIVEARAGLGGTWDLFKYPGIRSDSDMYTLGYNFKPWTARKAIADAPSIMRYLNETVDEYGLRGKIRFNSKVVDASWSSAEALWTVTLEHIDGSASVIRCNFLHMCSGYYSYQEGHNPDFPGKSDFAGQIVHPQFWPESLDYAGKKVVVIGSGATAVTLVPSMAKKAAHVTMLQRSPTYIVSLPGEDKWALRFRKILPSKAAYMLTRWKNVLWGLFTFNLARTKPGVFKKRLLDMVREEMGEGVDMTHFTPSYNPWDQRLCLVPDSDLFASIKSGEASIVTDHIEKFTKDGILLKSGKLLEADIIVTATGLKMLTGGSAAISVDGEPVVFGEKINYKGVMFSGVPNFGMTMGYTNASWTLKADLTSEYVCRLINFMDRNGTSIATPTLPSDGSIGTEPMLDFTSGYVQRAIKDLPKQGTRKPWRLNQNFPKDIINLRYKKVDDGEMVFSKAAPVISDDPQPVPDKQPVAA</sequence>
<comment type="cofactor">
    <cofactor evidence="1">
        <name>FAD</name>
        <dbReference type="ChEBI" id="CHEBI:57692"/>
    </cofactor>
</comment>
<evidence type="ECO:0000256" key="3">
    <source>
        <dbReference type="ARBA" id="ARBA00022630"/>
    </source>
</evidence>
<gene>
    <name evidence="8" type="ORF">HF685_14670</name>
</gene>
<dbReference type="AlphaFoldDB" id="A0A6H2DQE7"/>
<evidence type="ECO:0000313" key="9">
    <source>
        <dbReference type="Proteomes" id="UP000501600"/>
    </source>
</evidence>
<dbReference type="PRINTS" id="PR00411">
    <property type="entry name" value="PNDRDTASEI"/>
</dbReference>
<evidence type="ECO:0000256" key="2">
    <source>
        <dbReference type="ARBA" id="ARBA00010139"/>
    </source>
</evidence>
<name>A0A6H2DQE7_9SPHN</name>
<keyword evidence="9" id="KW-1185">Reference proteome</keyword>
<keyword evidence="3" id="KW-0285">Flavoprotein</keyword>
<dbReference type="SUPFAM" id="SSF51905">
    <property type="entry name" value="FAD/NAD(P)-binding domain"/>
    <property type="match status" value="1"/>
</dbReference>
<dbReference type="PRINTS" id="PR00368">
    <property type="entry name" value="FADPNR"/>
</dbReference>
<dbReference type="InterPro" id="IPR020946">
    <property type="entry name" value="Flavin_mOase-like"/>
</dbReference>
<protein>
    <submittedName>
        <fullName evidence="8">NAD(P)/FAD-dependent oxidoreductase</fullName>
    </submittedName>
</protein>
<dbReference type="FunFam" id="3.50.50.60:FF:000228">
    <property type="entry name" value="FAD-containing monooxygenase EthA"/>
    <property type="match status" value="1"/>
</dbReference>
<dbReference type="GO" id="GO:0050660">
    <property type="term" value="F:flavin adenine dinucleotide binding"/>
    <property type="evidence" value="ECO:0007669"/>
    <property type="project" value="InterPro"/>
</dbReference>
<evidence type="ECO:0000256" key="7">
    <source>
        <dbReference type="ARBA" id="ARBA00023033"/>
    </source>
</evidence>
<dbReference type="InterPro" id="IPR036188">
    <property type="entry name" value="FAD/NAD-bd_sf"/>
</dbReference>
<evidence type="ECO:0000256" key="1">
    <source>
        <dbReference type="ARBA" id="ARBA00001974"/>
    </source>
</evidence>
<keyword evidence="6" id="KW-0560">Oxidoreductase</keyword>
<dbReference type="Pfam" id="PF00743">
    <property type="entry name" value="FMO-like"/>
    <property type="match status" value="1"/>
</dbReference>
<dbReference type="RefSeq" id="WP_168820623.1">
    <property type="nucleotide sequence ID" value="NZ_CP051217.1"/>
</dbReference>
<dbReference type="Gene3D" id="3.50.50.60">
    <property type="entry name" value="FAD/NAD(P)-binding domain"/>
    <property type="match status" value="3"/>
</dbReference>
<keyword evidence="4" id="KW-0274">FAD</keyword>
<dbReference type="Proteomes" id="UP000501600">
    <property type="component" value="Chromosome"/>
</dbReference>